<reference evidence="1" key="1">
    <citation type="journal article" date="2015" name="Nature">
        <title>Complex archaea that bridge the gap between prokaryotes and eukaryotes.</title>
        <authorList>
            <person name="Spang A."/>
            <person name="Saw J.H."/>
            <person name="Jorgensen S.L."/>
            <person name="Zaremba-Niedzwiedzka K."/>
            <person name="Martijn J."/>
            <person name="Lind A.E."/>
            <person name="van Eijk R."/>
            <person name="Schleper C."/>
            <person name="Guy L."/>
            <person name="Ettema T.J."/>
        </authorList>
    </citation>
    <scope>NUCLEOTIDE SEQUENCE</scope>
</reference>
<proteinExistence type="predicted"/>
<name>A0A0F9MJS5_9ZZZZ</name>
<organism evidence="1">
    <name type="scientific">marine sediment metagenome</name>
    <dbReference type="NCBI Taxonomy" id="412755"/>
    <lineage>
        <taxon>unclassified sequences</taxon>
        <taxon>metagenomes</taxon>
        <taxon>ecological metagenomes</taxon>
    </lineage>
</organism>
<protein>
    <submittedName>
        <fullName evidence="1">Uncharacterized protein</fullName>
    </submittedName>
</protein>
<dbReference type="AlphaFoldDB" id="A0A0F9MJS5"/>
<accession>A0A0F9MJS5</accession>
<dbReference type="EMBL" id="LAZR01008706">
    <property type="protein sequence ID" value="KKM77050.1"/>
    <property type="molecule type" value="Genomic_DNA"/>
</dbReference>
<gene>
    <name evidence="1" type="ORF">LCGC14_1373950</name>
</gene>
<comment type="caution">
    <text evidence="1">The sequence shown here is derived from an EMBL/GenBank/DDBJ whole genome shotgun (WGS) entry which is preliminary data.</text>
</comment>
<evidence type="ECO:0000313" key="1">
    <source>
        <dbReference type="EMBL" id="KKM77050.1"/>
    </source>
</evidence>
<sequence>MPVLKCLNGKWKIGSGKCIYPTKAKAERAFRGFLGAKHAKKKGK</sequence>